<organism evidence="1 2">
    <name type="scientific">Endozoicomonas lisbonensis</name>
    <dbReference type="NCBI Taxonomy" id="3120522"/>
    <lineage>
        <taxon>Bacteria</taxon>
        <taxon>Pseudomonadati</taxon>
        <taxon>Pseudomonadota</taxon>
        <taxon>Gammaproteobacteria</taxon>
        <taxon>Oceanospirillales</taxon>
        <taxon>Endozoicomonadaceae</taxon>
        <taxon>Endozoicomonas</taxon>
    </lineage>
</organism>
<proteinExistence type="predicted"/>
<dbReference type="EMBL" id="JBEWTB010000002">
    <property type="protein sequence ID" value="MET4759333.1"/>
    <property type="molecule type" value="Genomic_DNA"/>
</dbReference>
<keyword evidence="2" id="KW-1185">Reference proteome</keyword>
<comment type="caution">
    <text evidence="1">The sequence shown here is derived from an EMBL/GenBank/DDBJ whole genome shotgun (WGS) entry which is preliminary data.</text>
</comment>
<protein>
    <submittedName>
        <fullName evidence="1">Uncharacterized protein</fullName>
    </submittedName>
</protein>
<name>A0ABV2SNK0_9GAMM</name>
<gene>
    <name evidence="1" type="ORF">V5J35_004525</name>
</gene>
<evidence type="ECO:0000313" key="1">
    <source>
        <dbReference type="EMBL" id="MET4759333.1"/>
    </source>
</evidence>
<dbReference type="Proteomes" id="UP001549366">
    <property type="component" value="Unassembled WGS sequence"/>
</dbReference>
<accession>A0ABV2SNK0</accession>
<evidence type="ECO:0000313" key="2">
    <source>
        <dbReference type="Proteomes" id="UP001549366"/>
    </source>
</evidence>
<sequence length="267" mass="30786">MDILFSASNAFCKYLKEDLNRLPSPDDKRIGTQPVQTTQECMAWQCHAVKRPSSQGEKIDVIAVEARSRYVILFSDPQFESLDAFFKLFRKRWAEQSVHMAIESGAVASAMADDMFEQFKNTPITALFCKNTDLSINGHVSDAQQWLLQSYEHYGVDDLDREEEFGLGRHINQFRKKAKPFPGAKRQESFLPMSRIVDDWLYRFAKGLSEWSYPDTEEGHFPNPYRLESHRECGQFSVTVDELLKESIPDNVVDLADARRRKEKSTA</sequence>
<dbReference type="RefSeq" id="WP_354009327.1">
    <property type="nucleotide sequence ID" value="NZ_JBEWTA010000001.1"/>
</dbReference>
<reference evidence="1 2" key="1">
    <citation type="submission" date="2024-06" db="EMBL/GenBank/DDBJ databases">
        <title>Genomic Encyclopedia of Type Strains, Phase V (KMG-V): Genome sequencing to study the core and pangenomes of soil and plant-associated prokaryotes.</title>
        <authorList>
            <person name="Whitman W."/>
        </authorList>
    </citation>
    <scope>NUCLEOTIDE SEQUENCE [LARGE SCALE GENOMIC DNA]</scope>
    <source>
        <strain evidence="1 2">NE40</strain>
    </source>
</reference>